<gene>
    <name evidence="1" type="ORF">LW31_066</name>
</gene>
<evidence type="ECO:0000313" key="2">
    <source>
        <dbReference type="Proteomes" id="UP000224502"/>
    </source>
</evidence>
<organism evidence="1 2">
    <name type="scientific">Lactococcus phage LW31</name>
    <dbReference type="NCBI Taxonomy" id="1965478"/>
    <lineage>
        <taxon>Viruses</taxon>
        <taxon>Duplodnaviria</taxon>
        <taxon>Heunggongvirae</taxon>
        <taxon>Uroviricota</taxon>
        <taxon>Caudoviricetes</taxon>
        <taxon>Teubervirus</taxon>
        <taxon>Teubervirus LW31</taxon>
    </lineage>
</organism>
<sequence length="77" mass="8653">MATKKIESAKELNEEPQLEAVVLKDVVTDVSDHTLTVAERFLAKEVRIANELGLNPKRKLHLAMVRSEVAKSLKEDK</sequence>
<dbReference type="Proteomes" id="UP000224502">
    <property type="component" value="Segment"/>
</dbReference>
<protein>
    <submittedName>
        <fullName evidence="1">Uncharacterized protein</fullName>
    </submittedName>
</protein>
<reference evidence="1 2" key="1">
    <citation type="journal article" date="2017" name="Viruses">
        <title>Phage Biodiversity in Artisanal Cheese Wheys Reflects the Complexity of the Fermentation Process.</title>
        <authorList>
            <person name="Mahony J."/>
            <person name="Moscarelli A."/>
            <person name="Kelleher P."/>
            <person name="Lugli G.A."/>
            <person name="Ventura M."/>
            <person name="Settanni L."/>
            <person name="van Sinderen D."/>
        </authorList>
    </citation>
    <scope>NUCLEOTIDE SEQUENCE [LARGE SCALE GENOMIC DNA]</scope>
</reference>
<evidence type="ECO:0000313" key="1">
    <source>
        <dbReference type="EMBL" id="ARM65668.1"/>
    </source>
</evidence>
<accession>A0A1W6JHG8</accession>
<dbReference type="EMBL" id="KY554762">
    <property type="protein sequence ID" value="ARM65668.1"/>
    <property type="molecule type" value="Genomic_DNA"/>
</dbReference>
<keyword evidence="2" id="KW-1185">Reference proteome</keyword>
<proteinExistence type="predicted"/>
<name>A0A1W6JHG8_9CAUD</name>